<dbReference type="Proteomes" id="UP000642284">
    <property type="component" value="Unassembled WGS sequence"/>
</dbReference>
<dbReference type="Pfam" id="PF13333">
    <property type="entry name" value="rve_2"/>
    <property type="match status" value="1"/>
</dbReference>
<reference evidence="5 6" key="1">
    <citation type="submission" date="2020-08" db="EMBL/GenBank/DDBJ databases">
        <title>Genemic of Streptomyces polyaspartic.</title>
        <authorList>
            <person name="Liu W."/>
        </authorList>
    </citation>
    <scope>NUCLEOTIDE SEQUENCE [LARGE SCALE GENOMIC DNA]</scope>
    <source>
        <strain evidence="5 6">TRM66268-LWL</strain>
    </source>
</reference>
<dbReference type="NCBIfam" id="NF033516">
    <property type="entry name" value="transpos_IS3"/>
    <property type="match status" value="1"/>
</dbReference>
<dbReference type="Pfam" id="PF01527">
    <property type="entry name" value="HTH_Tnp_1"/>
    <property type="match status" value="1"/>
</dbReference>
<keyword evidence="2" id="KW-0175">Coiled coil</keyword>
<dbReference type="PANTHER" id="PTHR46889:SF4">
    <property type="entry name" value="TRANSPOSASE INSO FOR INSERTION SEQUENCE ELEMENT IS911B-RELATED"/>
    <property type="match status" value="1"/>
</dbReference>
<accession>A0ABR7SEE6</accession>
<feature type="compositionally biased region" description="Basic residues" evidence="3">
    <location>
        <begin position="1"/>
        <end position="11"/>
    </location>
</feature>
<dbReference type="EMBL" id="JACTVJ010000005">
    <property type="protein sequence ID" value="MBC9712733.1"/>
    <property type="molecule type" value="Genomic_DNA"/>
</dbReference>
<dbReference type="Pfam" id="PF00665">
    <property type="entry name" value="rve"/>
    <property type="match status" value="1"/>
</dbReference>
<gene>
    <name evidence="5" type="ORF">H9Y04_09125</name>
</gene>
<dbReference type="InterPro" id="IPR048020">
    <property type="entry name" value="Transpos_IS3"/>
</dbReference>
<evidence type="ECO:0000313" key="6">
    <source>
        <dbReference type="Proteomes" id="UP000642284"/>
    </source>
</evidence>
<dbReference type="InterPro" id="IPR001584">
    <property type="entry name" value="Integrase_cat-core"/>
</dbReference>
<feature type="region of interest" description="Disordered" evidence="3">
    <location>
        <begin position="1"/>
        <end position="20"/>
    </location>
</feature>
<dbReference type="SUPFAM" id="SSF53098">
    <property type="entry name" value="Ribonuclease H-like"/>
    <property type="match status" value="1"/>
</dbReference>
<feature type="coiled-coil region" evidence="2">
    <location>
        <begin position="72"/>
        <end position="99"/>
    </location>
</feature>
<organism evidence="5 6">
    <name type="scientific">Streptomyces polyasparticus</name>
    <dbReference type="NCBI Taxonomy" id="2767826"/>
    <lineage>
        <taxon>Bacteria</taxon>
        <taxon>Bacillati</taxon>
        <taxon>Actinomycetota</taxon>
        <taxon>Actinomycetes</taxon>
        <taxon>Kitasatosporales</taxon>
        <taxon>Streptomycetaceae</taxon>
        <taxon>Streptomyces</taxon>
    </lineage>
</organism>
<comment type="caution">
    <text evidence="5">The sequence shown here is derived from an EMBL/GenBank/DDBJ whole genome shotgun (WGS) entry which is preliminary data.</text>
</comment>
<proteinExistence type="predicted"/>
<dbReference type="Gene3D" id="3.30.420.10">
    <property type="entry name" value="Ribonuclease H-like superfamily/Ribonuclease H"/>
    <property type="match status" value="1"/>
</dbReference>
<sequence>MPWLRSWRRRTTSVPAPRKFPDGLRERAIREVRTTGRPGAHVAKDLGIHKEALRQWVRQAEADHGERDDRLTTAERDELKQLRKENAELKRANEILKAASVFFCPGDRPSPDEAEQVIDHLRERGLGVDPVCRELNLSPSTYFARKRRPKSARRLRDEQLMPMIEQVHAESGGTYGARRITRALWRKGVEVARCTVERLMAELDIEGVIRGQRRRTTIPEPSAPRPPDLVDRDLAADGPDQLWVADMTYVRTWSGWACVAFVLDVFSRMIVGWQIANHMRTELPLDALEMALWRRRIKKDSRLIHHSVRGSQYVSIRYTDRLADIGASASVGSVADSYDNAMAEALNGTFKAELIEMQGPWKDVDQVERAIFQWITWYNEERLHSALDYVPSAEYERDFWQSQERVPQSA</sequence>
<dbReference type="Pfam" id="PF13276">
    <property type="entry name" value="HTH_21"/>
    <property type="match status" value="1"/>
</dbReference>
<dbReference type="InterPro" id="IPR036388">
    <property type="entry name" value="WH-like_DNA-bd_sf"/>
</dbReference>
<dbReference type="SUPFAM" id="SSF46689">
    <property type="entry name" value="Homeodomain-like"/>
    <property type="match status" value="1"/>
</dbReference>
<evidence type="ECO:0000256" key="1">
    <source>
        <dbReference type="ARBA" id="ARBA00002286"/>
    </source>
</evidence>
<dbReference type="PROSITE" id="PS50994">
    <property type="entry name" value="INTEGRASE"/>
    <property type="match status" value="1"/>
</dbReference>
<dbReference type="InterPro" id="IPR050900">
    <property type="entry name" value="Transposase_IS3/IS150/IS904"/>
</dbReference>
<evidence type="ECO:0000256" key="2">
    <source>
        <dbReference type="SAM" id="Coils"/>
    </source>
</evidence>
<evidence type="ECO:0000256" key="3">
    <source>
        <dbReference type="SAM" id="MobiDB-lite"/>
    </source>
</evidence>
<dbReference type="InterPro" id="IPR036397">
    <property type="entry name" value="RNaseH_sf"/>
</dbReference>
<dbReference type="InterPro" id="IPR002514">
    <property type="entry name" value="Transposase_8"/>
</dbReference>
<keyword evidence="6" id="KW-1185">Reference proteome</keyword>
<dbReference type="InterPro" id="IPR012337">
    <property type="entry name" value="RNaseH-like_sf"/>
</dbReference>
<dbReference type="InterPro" id="IPR025948">
    <property type="entry name" value="HTH-like_dom"/>
</dbReference>
<evidence type="ECO:0000259" key="4">
    <source>
        <dbReference type="PROSITE" id="PS50994"/>
    </source>
</evidence>
<protein>
    <submittedName>
        <fullName evidence="5">IS3 family transposase</fullName>
    </submittedName>
</protein>
<dbReference type="InterPro" id="IPR009057">
    <property type="entry name" value="Homeodomain-like_sf"/>
</dbReference>
<name>A0ABR7SEE6_9ACTN</name>
<dbReference type="Gene3D" id="1.10.10.10">
    <property type="entry name" value="Winged helix-like DNA-binding domain superfamily/Winged helix DNA-binding domain"/>
    <property type="match status" value="1"/>
</dbReference>
<comment type="function">
    <text evidence="1">Involved in the transposition of the insertion sequence.</text>
</comment>
<evidence type="ECO:0000313" key="5">
    <source>
        <dbReference type="EMBL" id="MBC9712733.1"/>
    </source>
</evidence>
<dbReference type="PANTHER" id="PTHR46889">
    <property type="entry name" value="TRANSPOSASE INSF FOR INSERTION SEQUENCE IS3B-RELATED"/>
    <property type="match status" value="1"/>
</dbReference>
<feature type="domain" description="Integrase catalytic" evidence="4">
    <location>
        <begin position="235"/>
        <end position="399"/>
    </location>
</feature>